<dbReference type="GO" id="GO:0009014">
    <property type="term" value="F:succinyl-diaminopimelate desuccinylase activity"/>
    <property type="evidence" value="ECO:0007669"/>
    <property type="project" value="UniProtKB-UniRule"/>
</dbReference>
<dbReference type="EC" id="3.5.1.18" evidence="5"/>
<keyword evidence="2" id="KW-0479">Metal-binding</keyword>
<dbReference type="InterPro" id="IPR050072">
    <property type="entry name" value="Peptidase_M20A"/>
</dbReference>
<evidence type="ECO:0000256" key="2">
    <source>
        <dbReference type="ARBA" id="ARBA00022723"/>
    </source>
</evidence>
<protein>
    <recommendedName>
        <fullName evidence="5">Succinyl-diaminopimelate desuccinylase</fullName>
        <ecNumber evidence="5">3.5.1.18</ecNumber>
    </recommendedName>
</protein>
<reference evidence="7" key="1">
    <citation type="submission" date="2020-02" db="EMBL/GenBank/DDBJ databases">
        <authorList>
            <person name="Meier V. D."/>
        </authorList>
    </citation>
    <scope>NUCLEOTIDE SEQUENCE</scope>
    <source>
        <strain evidence="7">AVDCRST_MAG50</strain>
    </source>
</reference>
<dbReference type="GO" id="GO:0046872">
    <property type="term" value="F:metal ion binding"/>
    <property type="evidence" value="ECO:0007669"/>
    <property type="project" value="UniProtKB-KW"/>
</dbReference>
<dbReference type="AlphaFoldDB" id="A0A6J4II86"/>
<evidence type="ECO:0000256" key="1">
    <source>
        <dbReference type="ARBA" id="ARBA00001947"/>
    </source>
</evidence>
<dbReference type="InterPro" id="IPR001261">
    <property type="entry name" value="ArgE/DapE_CS"/>
</dbReference>
<gene>
    <name evidence="7" type="ORF">AVDCRST_MAG50-2342</name>
</gene>
<dbReference type="InterPro" id="IPR011650">
    <property type="entry name" value="Peptidase_M20_dimer"/>
</dbReference>
<dbReference type="Pfam" id="PF01546">
    <property type="entry name" value="Peptidase_M20"/>
    <property type="match status" value="1"/>
</dbReference>
<proteinExistence type="predicted"/>
<dbReference type="SUPFAM" id="SSF53187">
    <property type="entry name" value="Zn-dependent exopeptidases"/>
    <property type="match status" value="1"/>
</dbReference>
<dbReference type="Gene3D" id="3.40.630.10">
    <property type="entry name" value="Zn peptidases"/>
    <property type="match status" value="1"/>
</dbReference>
<keyword evidence="4" id="KW-0862">Zinc</keyword>
<evidence type="ECO:0000313" key="7">
    <source>
        <dbReference type="EMBL" id="CAA9252829.1"/>
    </source>
</evidence>
<organism evidence="7">
    <name type="scientific">uncultured Acidimicrobiales bacterium</name>
    <dbReference type="NCBI Taxonomy" id="310071"/>
    <lineage>
        <taxon>Bacteria</taxon>
        <taxon>Bacillati</taxon>
        <taxon>Actinomycetota</taxon>
        <taxon>Acidimicrobiia</taxon>
        <taxon>Acidimicrobiales</taxon>
        <taxon>environmental samples</taxon>
    </lineage>
</organism>
<dbReference type="PANTHER" id="PTHR43808">
    <property type="entry name" value="ACETYLORNITHINE DEACETYLASE"/>
    <property type="match status" value="1"/>
</dbReference>
<dbReference type="Gene3D" id="3.30.70.360">
    <property type="match status" value="1"/>
</dbReference>
<name>A0A6J4II86_9ACTN</name>
<sequence length="354" mass="38041">MTDLLALTASLVDIPSVSKDEAAITAWLEAELRAVPWLEVTRVRNSLVARTHLGRPQRLLLAGHTDTVPVNGNAEARIEGDTLWGVGSTDMKSGLAVQLELARTVSEPAVDVTYVFYECEEIAAVHNGLRMLLAEHPELLAADAAILGEGTNALVEAGCQGTLRVLVTLRGERAHSARPWMGTNAVHRLGRLLDRVDGYRERQPVLSGCTYREALQAVAVTGGVAGNVVPDLATVTLNHRYAPDRDGDEALAHVLDVLGPTFDPEAGDTWELTDRSDGAMPNLEHPLLASLVTATSEPPLAKLGWTDVAFFAAHGIPATNYGPGDPSLAHTAQERVERSRIERCHHVLRALLTG</sequence>
<dbReference type="EMBL" id="CADCTF010000111">
    <property type="protein sequence ID" value="CAA9252829.1"/>
    <property type="molecule type" value="Genomic_DNA"/>
</dbReference>
<feature type="domain" description="Peptidase M20 dimerisation" evidence="6">
    <location>
        <begin position="161"/>
        <end position="259"/>
    </location>
</feature>
<dbReference type="PANTHER" id="PTHR43808:SF31">
    <property type="entry name" value="N-ACETYL-L-CITRULLINE DEACETYLASE"/>
    <property type="match status" value="1"/>
</dbReference>
<evidence type="ECO:0000256" key="5">
    <source>
        <dbReference type="NCBIfam" id="TIGR01900"/>
    </source>
</evidence>
<dbReference type="InterPro" id="IPR010174">
    <property type="entry name" value="Succinyl-DAP_deSuclase_DapE"/>
</dbReference>
<dbReference type="GO" id="GO:0006526">
    <property type="term" value="P:L-arginine biosynthetic process"/>
    <property type="evidence" value="ECO:0007669"/>
    <property type="project" value="TreeGrafter"/>
</dbReference>
<keyword evidence="3 7" id="KW-0378">Hydrolase</keyword>
<dbReference type="NCBIfam" id="TIGR01900">
    <property type="entry name" value="dapE-gram_pos"/>
    <property type="match status" value="1"/>
</dbReference>
<dbReference type="GO" id="GO:0009089">
    <property type="term" value="P:lysine biosynthetic process via diaminopimelate"/>
    <property type="evidence" value="ECO:0007669"/>
    <property type="project" value="UniProtKB-UniRule"/>
</dbReference>
<dbReference type="GO" id="GO:0008777">
    <property type="term" value="F:acetylornithine deacetylase activity"/>
    <property type="evidence" value="ECO:0007669"/>
    <property type="project" value="TreeGrafter"/>
</dbReference>
<evidence type="ECO:0000259" key="6">
    <source>
        <dbReference type="Pfam" id="PF07687"/>
    </source>
</evidence>
<evidence type="ECO:0000256" key="4">
    <source>
        <dbReference type="ARBA" id="ARBA00022833"/>
    </source>
</evidence>
<comment type="cofactor">
    <cofactor evidence="1">
        <name>Zn(2+)</name>
        <dbReference type="ChEBI" id="CHEBI:29105"/>
    </cofactor>
</comment>
<dbReference type="Pfam" id="PF07687">
    <property type="entry name" value="M20_dimer"/>
    <property type="match status" value="1"/>
</dbReference>
<accession>A0A6J4II86</accession>
<dbReference type="InterPro" id="IPR002933">
    <property type="entry name" value="Peptidase_M20"/>
</dbReference>
<dbReference type="InterPro" id="IPR036264">
    <property type="entry name" value="Bact_exopeptidase_dim_dom"/>
</dbReference>
<dbReference type="SUPFAM" id="SSF55031">
    <property type="entry name" value="Bacterial exopeptidase dimerisation domain"/>
    <property type="match status" value="1"/>
</dbReference>
<evidence type="ECO:0000256" key="3">
    <source>
        <dbReference type="ARBA" id="ARBA00022801"/>
    </source>
</evidence>
<dbReference type="PROSITE" id="PS00758">
    <property type="entry name" value="ARGE_DAPE_CPG2_1"/>
    <property type="match status" value="1"/>
</dbReference>